<protein>
    <submittedName>
        <fullName evidence="2">Class A beta-lactamase-related serine hydrolase</fullName>
    </submittedName>
</protein>
<evidence type="ECO:0000313" key="3">
    <source>
        <dbReference type="Proteomes" id="UP000446866"/>
    </source>
</evidence>
<sequence>MKQDKEVLNQYLEKLFEEKGYAGMAVSLRGPEGPIFERGFGYRSIEKNLPTDENTVFGIASMSKSMTALACCILHAEGKLSLDDPITKYFPRLHIPGAPDECVTLRVIAMHRAGIPPLPPLEWSIAMNSAEEDNDWYRHMVKTAPNKMETIDQVVDYLAQGDYTPLGAPGEFMSYSNDGYALLSYVVDMAAGITLEEFLTERIFKPLGMTRSVLDLDASEAKILAQGNITSLFEKDYEENKMYEDDNWSVLPPFRGCACVKSTASDMTRYYKMLADYGMWEGSQVIPKEAVELMVGREFPLRKEPFYCLGLTKNLIGGMQICQHTGGLHGVSSMGGFTETGYSGTVLCNQGDVDVEEFLWVLYNFALGLPLETKHHWTVPNGKEFSQPEMLCGDYFSNEGLPAHTIVTYEDGILKVDYNGMKGILKYCGGLAFAVFAEKDPTRRVSSFRFFLRDGKAWGVRCYNRIYQRV</sequence>
<accession>A0A845QJ71</accession>
<dbReference type="GO" id="GO:0016787">
    <property type="term" value="F:hydrolase activity"/>
    <property type="evidence" value="ECO:0007669"/>
    <property type="project" value="UniProtKB-KW"/>
</dbReference>
<dbReference type="AlphaFoldDB" id="A0A845QJ71"/>
<dbReference type="RefSeq" id="WP_160201916.1">
    <property type="nucleotide sequence ID" value="NZ_QXWK01000013.1"/>
</dbReference>
<keyword evidence="3" id="KW-1185">Reference proteome</keyword>
<name>A0A845QJ71_9FIRM</name>
<feature type="domain" description="Beta-lactamase-related" evidence="1">
    <location>
        <begin position="9"/>
        <end position="352"/>
    </location>
</feature>
<organism evidence="2 3">
    <name type="scientific">Anaerotruncus colihominis</name>
    <dbReference type="NCBI Taxonomy" id="169435"/>
    <lineage>
        <taxon>Bacteria</taxon>
        <taxon>Bacillati</taxon>
        <taxon>Bacillota</taxon>
        <taxon>Clostridia</taxon>
        <taxon>Eubacteriales</taxon>
        <taxon>Oscillospiraceae</taxon>
        <taxon>Anaerotruncus</taxon>
    </lineage>
</organism>
<gene>
    <name evidence="2" type="ORF">D0435_08230</name>
</gene>
<dbReference type="Proteomes" id="UP000446866">
    <property type="component" value="Unassembled WGS sequence"/>
</dbReference>
<proteinExistence type="predicted"/>
<dbReference type="SUPFAM" id="SSF56601">
    <property type="entry name" value="beta-lactamase/transpeptidase-like"/>
    <property type="match status" value="1"/>
</dbReference>
<dbReference type="InterPro" id="IPR012338">
    <property type="entry name" value="Beta-lactam/transpept-like"/>
</dbReference>
<keyword evidence="2" id="KW-0378">Hydrolase</keyword>
<comment type="caution">
    <text evidence="2">The sequence shown here is derived from an EMBL/GenBank/DDBJ whole genome shotgun (WGS) entry which is preliminary data.</text>
</comment>
<dbReference type="InterPro" id="IPR050491">
    <property type="entry name" value="AmpC-like"/>
</dbReference>
<dbReference type="PANTHER" id="PTHR46825:SF9">
    <property type="entry name" value="BETA-LACTAMASE-RELATED DOMAIN-CONTAINING PROTEIN"/>
    <property type="match status" value="1"/>
</dbReference>
<dbReference type="Pfam" id="PF00144">
    <property type="entry name" value="Beta-lactamase"/>
    <property type="match status" value="1"/>
</dbReference>
<evidence type="ECO:0000313" key="2">
    <source>
        <dbReference type="EMBL" id="NBH61636.1"/>
    </source>
</evidence>
<dbReference type="Gene3D" id="3.40.710.10">
    <property type="entry name" value="DD-peptidase/beta-lactamase superfamily"/>
    <property type="match status" value="1"/>
</dbReference>
<dbReference type="EMBL" id="QXWK01000013">
    <property type="protein sequence ID" value="NBH61636.1"/>
    <property type="molecule type" value="Genomic_DNA"/>
</dbReference>
<dbReference type="InterPro" id="IPR001466">
    <property type="entry name" value="Beta-lactam-related"/>
</dbReference>
<reference evidence="2 3" key="1">
    <citation type="submission" date="2018-08" db="EMBL/GenBank/DDBJ databases">
        <title>Murine metabolic-syndrome-specific gut microbial biobank.</title>
        <authorList>
            <person name="Liu C."/>
        </authorList>
    </citation>
    <scope>NUCLEOTIDE SEQUENCE [LARGE SCALE GENOMIC DNA]</scope>
    <source>
        <strain evidence="2 3">28</strain>
    </source>
</reference>
<evidence type="ECO:0000259" key="1">
    <source>
        <dbReference type="Pfam" id="PF00144"/>
    </source>
</evidence>
<dbReference type="PANTHER" id="PTHR46825">
    <property type="entry name" value="D-ALANYL-D-ALANINE-CARBOXYPEPTIDASE/ENDOPEPTIDASE AMPH"/>
    <property type="match status" value="1"/>
</dbReference>